<evidence type="ECO:0000313" key="2">
    <source>
        <dbReference type="Proteomes" id="UP000176678"/>
    </source>
</evidence>
<protein>
    <recommendedName>
        <fullName evidence="3">Lactamase</fullName>
    </recommendedName>
</protein>
<dbReference type="EMBL" id="MGES01000019">
    <property type="protein sequence ID" value="OGL88982.1"/>
    <property type="molecule type" value="Genomic_DNA"/>
</dbReference>
<dbReference type="AlphaFoldDB" id="A0A1F7VEK5"/>
<comment type="caution">
    <text evidence="1">The sequence shown here is derived from an EMBL/GenBank/DDBJ whole genome shotgun (WGS) entry which is preliminary data.</text>
</comment>
<sequence>MHISWMGGAAVKLQIKNQDRDVTVVIDTYKPKDKGAVFPPTLAPDIALFSHGQEGSITLQQNPFIIDSPGEFEVHGVLVHSIPTSNGLLFQLTAEEMIVLHAGALKELPNEKTLEQLSSVDVLITPVGGTDVLNAKTAAALVTELEPRACIPIAFQYKKNDAEHDTVDAFLKEVGHKNGAPVPKVILSAAKLPNEDMEIIVLESN</sequence>
<reference evidence="1 2" key="1">
    <citation type="journal article" date="2016" name="Nat. Commun.">
        <title>Thousands of microbial genomes shed light on interconnected biogeochemical processes in an aquifer system.</title>
        <authorList>
            <person name="Anantharaman K."/>
            <person name="Brown C.T."/>
            <person name="Hug L.A."/>
            <person name="Sharon I."/>
            <person name="Castelle C.J."/>
            <person name="Probst A.J."/>
            <person name="Thomas B.C."/>
            <person name="Singh A."/>
            <person name="Wilkins M.J."/>
            <person name="Karaoz U."/>
            <person name="Brodie E.L."/>
            <person name="Williams K.H."/>
            <person name="Hubbard S.S."/>
            <person name="Banfield J.F."/>
        </authorList>
    </citation>
    <scope>NUCLEOTIDE SEQUENCE [LARGE SCALE GENOMIC DNA]</scope>
</reference>
<dbReference type="Gene3D" id="3.60.15.10">
    <property type="entry name" value="Ribonuclease Z/Hydroxyacylglutathione hydrolase-like"/>
    <property type="match status" value="1"/>
</dbReference>
<dbReference type="Pfam" id="PF13483">
    <property type="entry name" value="Lactamase_B_3"/>
    <property type="match status" value="1"/>
</dbReference>
<gene>
    <name evidence="1" type="ORF">A3H75_00445</name>
</gene>
<evidence type="ECO:0000313" key="1">
    <source>
        <dbReference type="EMBL" id="OGL88982.1"/>
    </source>
</evidence>
<dbReference type="InterPro" id="IPR036866">
    <property type="entry name" value="RibonucZ/Hydroxyglut_hydro"/>
</dbReference>
<organism evidence="1 2">
    <name type="scientific">Candidatus Uhrbacteria bacterium RIFCSPLOWO2_02_FULL_51_9</name>
    <dbReference type="NCBI Taxonomy" id="1802410"/>
    <lineage>
        <taxon>Bacteria</taxon>
        <taxon>Candidatus Uhriibacteriota</taxon>
    </lineage>
</organism>
<accession>A0A1F7VEK5</accession>
<dbReference type="STRING" id="1802410.A3H75_00445"/>
<dbReference type="PANTHER" id="PTHR39189:SF1">
    <property type="entry name" value="UPF0173 METAL-DEPENDENT HYDROLASE YTKL"/>
    <property type="match status" value="1"/>
</dbReference>
<name>A0A1F7VEK5_9BACT</name>
<evidence type="ECO:0008006" key="3">
    <source>
        <dbReference type="Google" id="ProtNLM"/>
    </source>
</evidence>
<dbReference type="Proteomes" id="UP000176678">
    <property type="component" value="Unassembled WGS sequence"/>
</dbReference>
<dbReference type="PANTHER" id="PTHR39189">
    <property type="entry name" value="UPF0173 METAL-DEPENDENT HYDROLASE YTKL"/>
    <property type="match status" value="1"/>
</dbReference>
<dbReference type="SUPFAM" id="SSF56281">
    <property type="entry name" value="Metallo-hydrolase/oxidoreductase"/>
    <property type="match status" value="1"/>
</dbReference>
<proteinExistence type="predicted"/>